<reference evidence="1 2" key="1">
    <citation type="submission" date="2018-08" db="EMBL/GenBank/DDBJ databases">
        <title>Draft genome sequences of two Aspergillus turcosus clinical strains isolated from bronchoalveolar lavage fluid: one azole-susceptible and the other azole-resistant.</title>
        <authorList>
            <person name="Parent-Michaud M."/>
            <person name="Dufresne P.J."/>
            <person name="Fournier E."/>
            <person name="Martineau C."/>
            <person name="Moreira S."/>
            <person name="Perkins V."/>
            <person name="De Repentigny L."/>
            <person name="Dufresne S.F."/>
        </authorList>
    </citation>
    <scope>NUCLEOTIDE SEQUENCE [LARGE SCALE GENOMIC DNA]</scope>
    <source>
        <strain evidence="1">HMR AF 1038</strain>
    </source>
</reference>
<dbReference type="STRING" id="1245748.A0A3R7J4J0"/>
<keyword evidence="2" id="KW-1185">Reference proteome</keyword>
<organism evidence="1 2">
    <name type="scientific">Aspergillus turcosus</name>
    <dbReference type="NCBI Taxonomy" id="1245748"/>
    <lineage>
        <taxon>Eukaryota</taxon>
        <taxon>Fungi</taxon>
        <taxon>Dikarya</taxon>
        <taxon>Ascomycota</taxon>
        <taxon>Pezizomycotina</taxon>
        <taxon>Eurotiomycetes</taxon>
        <taxon>Eurotiomycetidae</taxon>
        <taxon>Eurotiales</taxon>
        <taxon>Aspergillaceae</taxon>
        <taxon>Aspergillus</taxon>
        <taxon>Aspergillus subgen. Fumigati</taxon>
    </lineage>
</organism>
<sequence>MVEPQGLDIVRTKAGQYYAMRLLMAWFVKAAPVQMQETAEAIGWLQHQSSGVPELQDQSHLIIYQGHNEVYLTLTPGTRYVEYLEQTAPTTTTTDPEEFITMQSFGPWQIKKEPHLRSLCRVLLAFLSAADTHASEQLLLAIPHAKMVTGIEATGLVLALLPLLVNQQDSYVQGLETLKSFKAKRYPRELESSEARNQKDLRKSYGSCRLVLVASRDQGGVPVQQESLSISAHFSTAWCCEGDVVLTRLDLLDLAKGEHIDAHLREWERLKENGGTDGTLRQDGSTEIGRILETALWPALKDNMITDESIMKRISNLTADTPTVTSSSMREHTWTRISRKDWLMIAEVERWVRARACMASTDKSLHTEECKRLQMLLRATRKSFRASAGTLDRVPTTGVDSRSLRRAKSFVDRFLIQWQHIHRTGIEAVIVDMCAKQASVEMAVTIPDRRGALDEAREHYPFDLSRQDKSCISKVSVRGARFARAFRDKCRDQKGEGITVKVFQRLRKPAMPAITPFETSPSDIASYIKLLNHAEYAKAS</sequence>
<dbReference type="Proteomes" id="UP000215289">
    <property type="component" value="Unassembled WGS sequence"/>
</dbReference>
<proteinExistence type="predicted"/>
<dbReference type="EMBL" id="NIDN02000086">
    <property type="protein sequence ID" value="RLL97157.1"/>
    <property type="molecule type" value="Genomic_DNA"/>
</dbReference>
<comment type="caution">
    <text evidence="1">The sequence shown here is derived from an EMBL/GenBank/DDBJ whole genome shotgun (WGS) entry which is preliminary data.</text>
</comment>
<evidence type="ECO:0000313" key="1">
    <source>
        <dbReference type="EMBL" id="RLL97157.1"/>
    </source>
</evidence>
<gene>
    <name evidence="1" type="ORF">CFD26_102107</name>
</gene>
<dbReference type="AlphaFoldDB" id="A0A3R7J4J0"/>
<evidence type="ECO:0000313" key="2">
    <source>
        <dbReference type="Proteomes" id="UP000215289"/>
    </source>
</evidence>
<name>A0A3R7J4J0_9EURO</name>
<accession>A0A3R7J4J0</accession>
<dbReference type="OrthoDB" id="4511048at2759"/>
<protein>
    <submittedName>
        <fullName evidence="1">Uncharacterized protein</fullName>
    </submittedName>
</protein>